<keyword evidence="4" id="KW-1133">Transmembrane helix</keyword>
<feature type="region of interest" description="Disordered" evidence="3">
    <location>
        <begin position="61"/>
        <end position="81"/>
    </location>
</feature>
<protein>
    <submittedName>
        <fullName evidence="6">FecR protein</fullName>
    </submittedName>
</protein>
<keyword evidence="4" id="KW-0812">Transmembrane</keyword>
<dbReference type="KEGG" id="acaf:CA12_23040"/>
<dbReference type="Pfam" id="PF13385">
    <property type="entry name" value="Laminin_G_3"/>
    <property type="match status" value="1"/>
</dbReference>
<dbReference type="SUPFAM" id="SSF49899">
    <property type="entry name" value="Concanavalin A-like lectins/glucanases"/>
    <property type="match status" value="1"/>
</dbReference>
<organism evidence="6 7">
    <name type="scientific">Alienimonas californiensis</name>
    <dbReference type="NCBI Taxonomy" id="2527989"/>
    <lineage>
        <taxon>Bacteria</taxon>
        <taxon>Pseudomonadati</taxon>
        <taxon>Planctomycetota</taxon>
        <taxon>Planctomycetia</taxon>
        <taxon>Planctomycetales</taxon>
        <taxon>Planctomycetaceae</taxon>
        <taxon>Alienimonas</taxon>
    </lineage>
</organism>
<evidence type="ECO:0000256" key="2">
    <source>
        <dbReference type="ARBA" id="ARBA00023157"/>
    </source>
</evidence>
<dbReference type="OrthoDB" id="258532at2"/>
<dbReference type="Gene3D" id="2.60.120.1440">
    <property type="match status" value="1"/>
</dbReference>
<dbReference type="PANTHER" id="PTHR30273:SF2">
    <property type="entry name" value="PROTEIN FECR"/>
    <property type="match status" value="1"/>
</dbReference>
<dbReference type="EMBL" id="CP036265">
    <property type="protein sequence ID" value="QDT16204.1"/>
    <property type="molecule type" value="Genomic_DNA"/>
</dbReference>
<dbReference type="GO" id="GO:0016989">
    <property type="term" value="F:sigma factor antagonist activity"/>
    <property type="evidence" value="ECO:0007669"/>
    <property type="project" value="TreeGrafter"/>
</dbReference>
<dbReference type="Gene3D" id="2.60.120.200">
    <property type="match status" value="1"/>
</dbReference>
<keyword evidence="1" id="KW-0732">Signal</keyword>
<keyword evidence="2" id="KW-1015">Disulfide bond</keyword>
<dbReference type="SMART" id="SM00560">
    <property type="entry name" value="LamGL"/>
    <property type="match status" value="1"/>
</dbReference>
<dbReference type="PANTHER" id="PTHR30273">
    <property type="entry name" value="PERIPLASMIC SIGNAL SENSOR AND SIGMA FACTOR ACTIVATOR FECR-RELATED"/>
    <property type="match status" value="1"/>
</dbReference>
<keyword evidence="7" id="KW-1185">Reference proteome</keyword>
<name>A0A517PA09_9PLAN</name>
<dbReference type="RefSeq" id="WP_145359067.1">
    <property type="nucleotide sequence ID" value="NZ_CP036265.1"/>
</dbReference>
<keyword evidence="4" id="KW-0472">Membrane</keyword>
<evidence type="ECO:0000256" key="3">
    <source>
        <dbReference type="SAM" id="MobiDB-lite"/>
    </source>
</evidence>
<feature type="region of interest" description="Disordered" evidence="3">
    <location>
        <begin position="120"/>
        <end position="148"/>
    </location>
</feature>
<evidence type="ECO:0000313" key="7">
    <source>
        <dbReference type="Proteomes" id="UP000318741"/>
    </source>
</evidence>
<feature type="domain" description="LamG-like jellyroll fold" evidence="5">
    <location>
        <begin position="396"/>
        <end position="554"/>
    </location>
</feature>
<gene>
    <name evidence="6" type="ORF">CA12_23040</name>
</gene>
<evidence type="ECO:0000256" key="1">
    <source>
        <dbReference type="ARBA" id="ARBA00022729"/>
    </source>
</evidence>
<feature type="transmembrane region" description="Helical" evidence="4">
    <location>
        <begin position="90"/>
        <end position="109"/>
    </location>
</feature>
<sequence precursor="true">MNDPAQQTPNAGPDRALLLEGFVDGTLNEADLLALEAELSVDPAFRQRLYRRLTLESLLEETVGPTGGTPPPTPVSPAAAPRAGIRSRRWVAAALLATAAGLLAAALFLPDWDGAAAPPAGGALAETGAEPDEETASGFGVVSGQEDTEWGGVGLRTGELVPGGPLRLEAGSAHLELFSGVRLLVRGPAAFTVDSAMRVTVASGRVQARVPEPAVGFRLRTAAGELVDLGTEFAVDAGTGNAQDEVRVRVLDGAVTLSPSRQDASGGAKRIEPGGVWRWSADAVRPGDAASLSAAPLDDARRRLEEARRDRLAAWQSARADWLADPRLIAWYAPAAAEDGVVPNLAANQTDRTVTASAGTVVAAEPAPDRWERAGGALDVSRPGSRVRIAVEGESAGLTLLCWVRIGSLDRDYNSLLLSDGHRARSPHWQLLRDGRLFFSLKLPEDAAKAQKRAQTKFLSPPVWTPARSGRWVMLAVALDPVAGEVRHYVDGEPVSRHALAPAVRDAATRVQIGRATIGNWTEPVYSTDPEFTVRNFNGRIGETAAFAAPLSAAEIRTLFSQGTPDAN</sequence>
<dbReference type="Proteomes" id="UP000318741">
    <property type="component" value="Chromosome"/>
</dbReference>
<accession>A0A517PA09</accession>
<dbReference type="AlphaFoldDB" id="A0A517PA09"/>
<evidence type="ECO:0000256" key="4">
    <source>
        <dbReference type="SAM" id="Phobius"/>
    </source>
</evidence>
<reference evidence="6 7" key="1">
    <citation type="submission" date="2019-02" db="EMBL/GenBank/DDBJ databases">
        <title>Deep-cultivation of Planctomycetes and their phenomic and genomic characterization uncovers novel biology.</title>
        <authorList>
            <person name="Wiegand S."/>
            <person name="Jogler M."/>
            <person name="Boedeker C."/>
            <person name="Pinto D."/>
            <person name="Vollmers J."/>
            <person name="Rivas-Marin E."/>
            <person name="Kohn T."/>
            <person name="Peeters S.H."/>
            <person name="Heuer A."/>
            <person name="Rast P."/>
            <person name="Oberbeckmann S."/>
            <person name="Bunk B."/>
            <person name="Jeske O."/>
            <person name="Meyerdierks A."/>
            <person name="Storesund J.E."/>
            <person name="Kallscheuer N."/>
            <person name="Luecker S."/>
            <person name="Lage O.M."/>
            <person name="Pohl T."/>
            <person name="Merkel B.J."/>
            <person name="Hornburger P."/>
            <person name="Mueller R.-W."/>
            <person name="Bruemmer F."/>
            <person name="Labrenz M."/>
            <person name="Spormann A.M."/>
            <person name="Op den Camp H."/>
            <person name="Overmann J."/>
            <person name="Amann R."/>
            <person name="Jetten M.S.M."/>
            <person name="Mascher T."/>
            <person name="Medema M.H."/>
            <person name="Devos D.P."/>
            <person name="Kaster A.-K."/>
            <person name="Ovreas L."/>
            <person name="Rohde M."/>
            <person name="Galperin M.Y."/>
            <person name="Jogler C."/>
        </authorList>
    </citation>
    <scope>NUCLEOTIDE SEQUENCE [LARGE SCALE GENOMIC DNA]</scope>
    <source>
        <strain evidence="6 7">CA12</strain>
    </source>
</reference>
<dbReference type="InterPro" id="IPR013320">
    <property type="entry name" value="ConA-like_dom_sf"/>
</dbReference>
<proteinExistence type="predicted"/>
<evidence type="ECO:0000313" key="6">
    <source>
        <dbReference type="EMBL" id="QDT16204.1"/>
    </source>
</evidence>
<evidence type="ECO:0000259" key="5">
    <source>
        <dbReference type="SMART" id="SM00560"/>
    </source>
</evidence>
<dbReference type="InterPro" id="IPR006558">
    <property type="entry name" value="LamG-like"/>
</dbReference>
<dbReference type="InterPro" id="IPR012373">
    <property type="entry name" value="Ferrdict_sens_TM"/>
</dbReference>